<evidence type="ECO:0000313" key="10">
    <source>
        <dbReference type="Proteomes" id="UP001597413"/>
    </source>
</evidence>
<dbReference type="Pfam" id="PF00128">
    <property type="entry name" value="Alpha-amylase"/>
    <property type="match status" value="1"/>
</dbReference>
<proteinExistence type="inferred from homology"/>
<dbReference type="NCBIfam" id="NF006968">
    <property type="entry name" value="PRK09441.1-1"/>
    <property type="match status" value="1"/>
</dbReference>
<dbReference type="GO" id="GO:0004556">
    <property type="term" value="F:alpha-amylase activity"/>
    <property type="evidence" value="ECO:0007669"/>
    <property type="project" value="UniProtKB-EC"/>
</dbReference>
<evidence type="ECO:0000256" key="5">
    <source>
        <dbReference type="ARBA" id="ARBA00023277"/>
    </source>
</evidence>
<gene>
    <name evidence="9" type="primary">amyA</name>
    <name evidence="9" type="ORF">ACFSM0_03835</name>
</gene>
<protein>
    <submittedName>
        <fullName evidence="9">Alpha-amylase</fullName>
        <ecNumber evidence="9">3.2.1.1</ecNumber>
    </submittedName>
</protein>
<dbReference type="Gene3D" id="2.60.40.1180">
    <property type="entry name" value="Golgi alpha-mannosidase II"/>
    <property type="match status" value="1"/>
</dbReference>
<dbReference type="Pfam" id="PF09154">
    <property type="entry name" value="Alpha-amy_C_pro"/>
    <property type="match status" value="1"/>
</dbReference>
<dbReference type="PIRSF" id="PIRSF001021">
    <property type="entry name" value="Alph-amls_thrmst"/>
    <property type="match status" value="1"/>
</dbReference>
<dbReference type="RefSeq" id="WP_377387430.1">
    <property type="nucleotide sequence ID" value="NZ_JBHUIX010000004.1"/>
</dbReference>
<dbReference type="Gene3D" id="2.40.30.140">
    <property type="match status" value="1"/>
</dbReference>
<evidence type="ECO:0000256" key="6">
    <source>
        <dbReference type="ARBA" id="ARBA00023295"/>
    </source>
</evidence>
<name>A0ABW5A723_9RHOB</name>
<dbReference type="InterPro" id="IPR013776">
    <property type="entry name" value="A-amylase_thermo"/>
</dbReference>
<dbReference type="CDD" id="cd11318">
    <property type="entry name" value="AmyAc_bac_fung_AmyA"/>
    <property type="match status" value="1"/>
</dbReference>
<evidence type="ECO:0000256" key="3">
    <source>
        <dbReference type="ARBA" id="ARBA00022723"/>
    </source>
</evidence>
<keyword evidence="6 9" id="KW-0326">Glycosidase</keyword>
<keyword evidence="10" id="KW-1185">Reference proteome</keyword>
<reference evidence="10" key="1">
    <citation type="journal article" date="2019" name="Int. J. Syst. Evol. Microbiol.">
        <title>The Global Catalogue of Microorganisms (GCM) 10K type strain sequencing project: providing services to taxonomists for standard genome sequencing and annotation.</title>
        <authorList>
            <consortium name="The Broad Institute Genomics Platform"/>
            <consortium name="The Broad Institute Genome Sequencing Center for Infectious Disease"/>
            <person name="Wu L."/>
            <person name="Ma J."/>
        </authorList>
    </citation>
    <scope>NUCLEOTIDE SEQUENCE [LARGE SCALE GENOMIC DNA]</scope>
    <source>
        <strain evidence="10">CCUG 55131</strain>
    </source>
</reference>
<dbReference type="SMART" id="SM00642">
    <property type="entry name" value="Aamy"/>
    <property type="match status" value="1"/>
</dbReference>
<organism evidence="9 10">
    <name type="scientific">Rhodobacter lacus</name>
    <dbReference type="NCBI Taxonomy" id="1641972"/>
    <lineage>
        <taxon>Bacteria</taxon>
        <taxon>Pseudomonadati</taxon>
        <taxon>Pseudomonadota</taxon>
        <taxon>Alphaproteobacteria</taxon>
        <taxon>Rhodobacterales</taxon>
        <taxon>Rhodobacter group</taxon>
        <taxon>Rhodobacter</taxon>
    </lineage>
</organism>
<keyword evidence="4 9" id="KW-0378">Hydrolase</keyword>
<dbReference type="InterPro" id="IPR013780">
    <property type="entry name" value="Glyco_hydro_b"/>
</dbReference>
<dbReference type="SUPFAM" id="SSF51445">
    <property type="entry name" value="(Trans)glycosidases"/>
    <property type="match status" value="1"/>
</dbReference>
<dbReference type="Gene3D" id="3.20.20.80">
    <property type="entry name" value="Glycosidases"/>
    <property type="match status" value="1"/>
</dbReference>
<sequence>MPNRTLLQGFHWYYPEGGKLWPDIAARAEDLARLGLTDVWLPPAYKGASGGYSVGYDTYDLFDLGEFDQKGSVPTRYGDRAAFGAACAALRAQGLRVILDVVFNHKMGADETERVTVQRVDPENREAFLGEPFEATTYTRFTFPGRAGKYSEFVWDARCFTGVDRIEDPSEDALVKILNDYGAGEWNDEVDDELGNYDFLMGADVEFRNRAVYEELKYWGRWIAEQVPVDGFRLDAAKHIPAWFFRDWVGHLRETVNPELFVVAEYWKPDTGALSAYLDLVDAQLTLFDVGLHMTFHEASQAGKDFDMRQIFAGSLVAQMPDKAVTFVENHDTQPLQSLEASVEPWFKPLAYALILMREEGVPCVFWADLFGASYRDTGGDGEEYAIEMPAIDCLPDLLRARARFAHGAQTDLFDDPNCLAIVRHGTAEAPGSVTVLTNGDAAEKWVDLGPERAGARFCDFLGKHEGEVVLDEAGQGAFPVPPGAVSVWVPVEAL</sequence>
<dbReference type="InterPro" id="IPR015237">
    <property type="entry name" value="Alpha-amylase_C_pro"/>
</dbReference>
<comment type="caution">
    <text evidence="9">The sequence shown here is derived from an EMBL/GenBank/DDBJ whole genome shotgun (WGS) entry which is preliminary data.</text>
</comment>
<comment type="similarity">
    <text evidence="2 7">Belongs to the glycosyl hydrolase 13 family.</text>
</comment>
<dbReference type="InterPro" id="IPR006047">
    <property type="entry name" value="GH13_cat_dom"/>
</dbReference>
<accession>A0ABW5A723</accession>
<dbReference type="NCBIfam" id="NF006969">
    <property type="entry name" value="PRK09441.1-2"/>
    <property type="match status" value="1"/>
</dbReference>
<dbReference type="EMBL" id="JBHUIX010000004">
    <property type="protein sequence ID" value="MFD2173218.1"/>
    <property type="molecule type" value="Genomic_DNA"/>
</dbReference>
<evidence type="ECO:0000259" key="8">
    <source>
        <dbReference type="SMART" id="SM00642"/>
    </source>
</evidence>
<comment type="cofactor">
    <cofactor evidence="1">
        <name>Ca(2+)</name>
        <dbReference type="ChEBI" id="CHEBI:29108"/>
    </cofactor>
</comment>
<evidence type="ECO:0000256" key="4">
    <source>
        <dbReference type="ARBA" id="ARBA00022801"/>
    </source>
</evidence>
<evidence type="ECO:0000256" key="2">
    <source>
        <dbReference type="ARBA" id="ARBA00008061"/>
    </source>
</evidence>
<dbReference type="PRINTS" id="PR00110">
    <property type="entry name" value="ALPHAAMYLASE"/>
</dbReference>
<evidence type="ECO:0000256" key="7">
    <source>
        <dbReference type="RuleBase" id="RU003615"/>
    </source>
</evidence>
<keyword evidence="5" id="KW-0119">Carbohydrate metabolism</keyword>
<dbReference type="InterPro" id="IPR006046">
    <property type="entry name" value="Alpha_amylase"/>
</dbReference>
<dbReference type="Proteomes" id="UP001597413">
    <property type="component" value="Unassembled WGS sequence"/>
</dbReference>
<keyword evidence="3" id="KW-0479">Metal-binding</keyword>
<dbReference type="PANTHER" id="PTHR43447">
    <property type="entry name" value="ALPHA-AMYLASE"/>
    <property type="match status" value="1"/>
</dbReference>
<dbReference type="EC" id="3.2.1.1" evidence="9"/>
<dbReference type="SUPFAM" id="SSF51011">
    <property type="entry name" value="Glycosyl hydrolase domain"/>
    <property type="match status" value="1"/>
</dbReference>
<dbReference type="InterPro" id="IPR017853">
    <property type="entry name" value="GH"/>
</dbReference>
<evidence type="ECO:0000256" key="1">
    <source>
        <dbReference type="ARBA" id="ARBA00001913"/>
    </source>
</evidence>
<evidence type="ECO:0000313" key="9">
    <source>
        <dbReference type="EMBL" id="MFD2173218.1"/>
    </source>
</evidence>
<feature type="domain" description="Glycosyl hydrolase family 13 catalytic" evidence="8">
    <location>
        <begin position="4"/>
        <end position="402"/>
    </location>
</feature>